<organism evidence="1 2">
    <name type="scientific">Lindgomyces ingoldianus</name>
    <dbReference type="NCBI Taxonomy" id="673940"/>
    <lineage>
        <taxon>Eukaryota</taxon>
        <taxon>Fungi</taxon>
        <taxon>Dikarya</taxon>
        <taxon>Ascomycota</taxon>
        <taxon>Pezizomycotina</taxon>
        <taxon>Dothideomycetes</taxon>
        <taxon>Pleosporomycetidae</taxon>
        <taxon>Pleosporales</taxon>
        <taxon>Lindgomycetaceae</taxon>
        <taxon>Lindgomyces</taxon>
    </lineage>
</organism>
<dbReference type="EMBL" id="MU003498">
    <property type="protein sequence ID" value="KAF2474401.1"/>
    <property type="molecule type" value="Genomic_DNA"/>
</dbReference>
<gene>
    <name evidence="1" type="ORF">BDR25DRAFT_340886</name>
</gene>
<evidence type="ECO:0000313" key="1">
    <source>
        <dbReference type="EMBL" id="KAF2474401.1"/>
    </source>
</evidence>
<sequence>MVPRGEFLNCIIRGLPQNAIVEDVEDHIRNETRCTPFVSPIVLDPQTGTSLATVTLELHDEKRDVVVRRLNNSTFLGLPSRIHLDTDFYGLNVLADVDGSNIDFCFVHGLGGHAFQSWAANSQQPDQPPRMWPRDFLPARFHHEGIKARILTYGHRANTVVNADPQATISTAAEQLLVNFMADREKHPNRPIYFVCHSLGGLIICQALISCLSTDQGFTIKQQYKNLFMHNGVCMVKGIVFLGTPFRGSGQANFIYPFVKLLSMQYFWPINQNLVRSLKQRPIALGQIVGRFNRVRKNNLIQIFPCYETDAVAGTSLTTNRESAISAFDRDVAPLAINANHVQMIKYSHSQESSYRTMEDRIIQMVKSISYESVGGSNPPADDFGGGRVPRPSSPPVARPPSYGGGHNGSNTSSHGHGGSFGYSHGPAPQSRDIPLPTRPRQGPSTHPQRLPPLVQRTSTFGSQFTSPGLTRTGTAPPSYTPMAAPDIGSIDESKFESLKIYDTVFIIDDTGSMQKPVLSYNPQNIAVPERWAALVVALEVFAKIAAKYDDNGIDIAFLKNVQLNPQAQGLKNVDDVTALLSQINLADPICGGGTVVKDQLVAAIEPRMSAVREFAERRKKNPYLTPPKPLNLVVVTDGEADDEQAVEEYIVSVARELAELRAPKSYIGIQFVQIGDDVEAAEYLRRLDDGLKPSHQTAEGKPIRDMKLIFDGQIVDTTPFRGSFVEGSDGGVLRADEHQNFPKIMMGAIERTLDKLSNDVGDPGYDEDEDSE</sequence>
<name>A0ACB6R5G5_9PLEO</name>
<proteinExistence type="predicted"/>
<evidence type="ECO:0000313" key="2">
    <source>
        <dbReference type="Proteomes" id="UP000799755"/>
    </source>
</evidence>
<protein>
    <submittedName>
        <fullName evidence="1">Uncharacterized protein</fullName>
    </submittedName>
</protein>
<comment type="caution">
    <text evidence="1">The sequence shown here is derived from an EMBL/GenBank/DDBJ whole genome shotgun (WGS) entry which is preliminary data.</text>
</comment>
<dbReference type="Proteomes" id="UP000799755">
    <property type="component" value="Unassembled WGS sequence"/>
</dbReference>
<reference evidence="1" key="1">
    <citation type="journal article" date="2020" name="Stud. Mycol.">
        <title>101 Dothideomycetes genomes: a test case for predicting lifestyles and emergence of pathogens.</title>
        <authorList>
            <person name="Haridas S."/>
            <person name="Albert R."/>
            <person name="Binder M."/>
            <person name="Bloem J."/>
            <person name="Labutti K."/>
            <person name="Salamov A."/>
            <person name="Andreopoulos B."/>
            <person name="Baker S."/>
            <person name="Barry K."/>
            <person name="Bills G."/>
            <person name="Bluhm B."/>
            <person name="Cannon C."/>
            <person name="Castanera R."/>
            <person name="Culley D."/>
            <person name="Daum C."/>
            <person name="Ezra D."/>
            <person name="Gonzalez J."/>
            <person name="Henrissat B."/>
            <person name="Kuo A."/>
            <person name="Liang C."/>
            <person name="Lipzen A."/>
            <person name="Lutzoni F."/>
            <person name="Magnuson J."/>
            <person name="Mondo S."/>
            <person name="Nolan M."/>
            <person name="Ohm R."/>
            <person name="Pangilinan J."/>
            <person name="Park H.-J."/>
            <person name="Ramirez L."/>
            <person name="Alfaro M."/>
            <person name="Sun H."/>
            <person name="Tritt A."/>
            <person name="Yoshinaga Y."/>
            <person name="Zwiers L.-H."/>
            <person name="Turgeon B."/>
            <person name="Goodwin S."/>
            <person name="Spatafora J."/>
            <person name="Crous P."/>
            <person name="Grigoriev I."/>
        </authorList>
    </citation>
    <scope>NUCLEOTIDE SEQUENCE</scope>
    <source>
        <strain evidence="1">ATCC 200398</strain>
    </source>
</reference>
<accession>A0ACB6R5G5</accession>
<keyword evidence="2" id="KW-1185">Reference proteome</keyword>